<protein>
    <submittedName>
        <fullName evidence="2">Uncharacterized protein</fullName>
    </submittedName>
</protein>
<dbReference type="OrthoDB" id="6506757at2759"/>
<dbReference type="Proteomes" id="UP001153636">
    <property type="component" value="Chromosome 8"/>
</dbReference>
<dbReference type="EMBL" id="OV651820">
    <property type="protein sequence ID" value="CAH1114239.1"/>
    <property type="molecule type" value="Genomic_DNA"/>
</dbReference>
<name>A0A9P0D9B2_9CUCU</name>
<accession>A0A9P0D9B2</accession>
<sequence>MSFFTRSHFQEKYTSVDDIYRYNLKTYFFPQQRKFLRHFVNDEIFNKIVKGWRNCTEIRSCLKYVTVDQDSTLCLSKLSKEFIINNNLVDDIYCLKKDQIPYEVNFLMRKGFPIHEKFNDIVSKIITAGFIQKWTNDVEKYKNMHRTTKHTFITLKTLWPILLFHCIFNTIAVLIFAIEYCYGCRNQRNNNSIEDENRKIKCHSFDNKIEFCF</sequence>
<evidence type="ECO:0000256" key="1">
    <source>
        <dbReference type="SAM" id="Phobius"/>
    </source>
</evidence>
<keyword evidence="1" id="KW-0472">Membrane</keyword>
<organism evidence="2 3">
    <name type="scientific">Psylliodes chrysocephalus</name>
    <dbReference type="NCBI Taxonomy" id="3402493"/>
    <lineage>
        <taxon>Eukaryota</taxon>
        <taxon>Metazoa</taxon>
        <taxon>Ecdysozoa</taxon>
        <taxon>Arthropoda</taxon>
        <taxon>Hexapoda</taxon>
        <taxon>Insecta</taxon>
        <taxon>Pterygota</taxon>
        <taxon>Neoptera</taxon>
        <taxon>Endopterygota</taxon>
        <taxon>Coleoptera</taxon>
        <taxon>Polyphaga</taxon>
        <taxon>Cucujiformia</taxon>
        <taxon>Chrysomeloidea</taxon>
        <taxon>Chrysomelidae</taxon>
        <taxon>Galerucinae</taxon>
        <taxon>Alticini</taxon>
        <taxon>Psylliodes</taxon>
    </lineage>
</organism>
<keyword evidence="1" id="KW-1133">Transmembrane helix</keyword>
<gene>
    <name evidence="2" type="ORF">PSYICH_LOCUS14520</name>
</gene>
<evidence type="ECO:0000313" key="2">
    <source>
        <dbReference type="EMBL" id="CAH1114239.1"/>
    </source>
</evidence>
<evidence type="ECO:0000313" key="3">
    <source>
        <dbReference type="Proteomes" id="UP001153636"/>
    </source>
</evidence>
<keyword evidence="1" id="KW-0812">Transmembrane</keyword>
<dbReference type="AlphaFoldDB" id="A0A9P0D9B2"/>
<keyword evidence="3" id="KW-1185">Reference proteome</keyword>
<feature type="transmembrane region" description="Helical" evidence="1">
    <location>
        <begin position="158"/>
        <end position="182"/>
    </location>
</feature>
<reference evidence="2" key="1">
    <citation type="submission" date="2022-01" db="EMBL/GenBank/DDBJ databases">
        <authorList>
            <person name="King R."/>
        </authorList>
    </citation>
    <scope>NUCLEOTIDE SEQUENCE</scope>
</reference>
<proteinExistence type="predicted"/>